<reference evidence="2" key="1">
    <citation type="submission" date="2022-08" db="EMBL/GenBank/DDBJ databases">
        <title>Alicyclobacillus fastidiosus DSM 17978, complete genome.</title>
        <authorList>
            <person name="Wang Q."/>
            <person name="Cai R."/>
            <person name="Wang Z."/>
        </authorList>
    </citation>
    <scope>NUCLEOTIDE SEQUENCE</scope>
    <source>
        <strain evidence="2">DSM 17978</strain>
    </source>
</reference>
<dbReference type="PRINTS" id="PR00034">
    <property type="entry name" value="HTHCRP"/>
</dbReference>
<keyword evidence="3" id="KW-1185">Reference proteome</keyword>
<organism evidence="2 3">
    <name type="scientific">Alicyclobacillus fastidiosus</name>
    <dbReference type="NCBI Taxonomy" id="392011"/>
    <lineage>
        <taxon>Bacteria</taxon>
        <taxon>Bacillati</taxon>
        <taxon>Bacillota</taxon>
        <taxon>Bacilli</taxon>
        <taxon>Bacillales</taxon>
        <taxon>Alicyclobacillaceae</taxon>
        <taxon>Alicyclobacillus</taxon>
    </lineage>
</organism>
<proteinExistence type="predicted"/>
<dbReference type="Proteomes" id="UP001164761">
    <property type="component" value="Chromosome"/>
</dbReference>
<dbReference type="Gene3D" id="1.10.10.10">
    <property type="entry name" value="Winged helix-like DNA-binding domain superfamily/Winged helix DNA-binding domain"/>
    <property type="match status" value="1"/>
</dbReference>
<gene>
    <name evidence="2" type="ORF">NZD89_02655</name>
</gene>
<feature type="domain" description="HTH crp-type" evidence="1">
    <location>
        <begin position="31"/>
        <end position="108"/>
    </location>
</feature>
<dbReference type="SUPFAM" id="SSF46785">
    <property type="entry name" value="Winged helix' DNA-binding domain"/>
    <property type="match status" value="1"/>
</dbReference>
<dbReference type="Pfam" id="PF13545">
    <property type="entry name" value="HTH_Crp_2"/>
    <property type="match status" value="1"/>
</dbReference>
<evidence type="ECO:0000313" key="3">
    <source>
        <dbReference type="Proteomes" id="UP001164761"/>
    </source>
</evidence>
<dbReference type="SMART" id="SM00419">
    <property type="entry name" value="HTH_CRP"/>
    <property type="match status" value="1"/>
</dbReference>
<sequence length="116" mass="13127">MKRPQVALKMVSILTQRIRESEEMLENLAFRDVRYRLIYLLSKLAKTFGQAGDGHTSRYTHLDLNLSHQDLANMIGATRESVSVTLSNLAKEGIVTTGRKEIAVDLRKAGEIIEER</sequence>
<dbReference type="InterPro" id="IPR036390">
    <property type="entry name" value="WH_DNA-bd_sf"/>
</dbReference>
<evidence type="ECO:0000259" key="1">
    <source>
        <dbReference type="PROSITE" id="PS51063"/>
    </source>
</evidence>
<evidence type="ECO:0000313" key="2">
    <source>
        <dbReference type="EMBL" id="WAH42423.1"/>
    </source>
</evidence>
<name>A0ABY6ZIL0_9BACL</name>
<dbReference type="EMBL" id="CP104067">
    <property type="protein sequence ID" value="WAH42423.1"/>
    <property type="molecule type" value="Genomic_DNA"/>
</dbReference>
<dbReference type="InterPro" id="IPR036388">
    <property type="entry name" value="WH-like_DNA-bd_sf"/>
</dbReference>
<accession>A0ABY6ZIL0</accession>
<dbReference type="InterPro" id="IPR012318">
    <property type="entry name" value="HTH_CRP"/>
</dbReference>
<protein>
    <submittedName>
        <fullName evidence="2">Crp/Fnr family transcriptional regulator</fullName>
    </submittedName>
</protein>
<dbReference type="PROSITE" id="PS51063">
    <property type="entry name" value="HTH_CRP_2"/>
    <property type="match status" value="1"/>
</dbReference>
<dbReference type="RefSeq" id="WP_268006304.1">
    <property type="nucleotide sequence ID" value="NZ_BSUT01000001.1"/>
</dbReference>